<dbReference type="eggNOG" id="KOG1592">
    <property type="taxonomic scope" value="Eukaryota"/>
</dbReference>
<dbReference type="GO" id="GO:0004298">
    <property type="term" value="F:threonine-type endopeptidase activity"/>
    <property type="evidence" value="ECO:0007669"/>
    <property type="project" value="InterPro"/>
</dbReference>
<reference evidence="3" key="1">
    <citation type="submission" date="2013-12" db="EMBL/GenBank/DDBJ databases">
        <title>The Genome Sequence of Aphanomyces invadans NJM9701.</title>
        <authorList>
            <consortium name="The Broad Institute Genomics Platform"/>
            <person name="Russ C."/>
            <person name="Tyler B."/>
            <person name="van West P."/>
            <person name="Dieguez-Uribeondo J."/>
            <person name="Young S.K."/>
            <person name="Zeng Q."/>
            <person name="Gargeya S."/>
            <person name="Fitzgerald M."/>
            <person name="Abouelleil A."/>
            <person name="Alvarado L."/>
            <person name="Chapman S.B."/>
            <person name="Gainer-Dewar J."/>
            <person name="Goldberg J."/>
            <person name="Griggs A."/>
            <person name="Gujja S."/>
            <person name="Hansen M."/>
            <person name="Howarth C."/>
            <person name="Imamovic A."/>
            <person name="Ireland A."/>
            <person name="Larimer J."/>
            <person name="McCowan C."/>
            <person name="Murphy C."/>
            <person name="Pearson M."/>
            <person name="Poon T.W."/>
            <person name="Priest M."/>
            <person name="Roberts A."/>
            <person name="Saif S."/>
            <person name="Shea T."/>
            <person name="Sykes S."/>
            <person name="Wortman J."/>
            <person name="Nusbaum C."/>
            <person name="Birren B."/>
        </authorList>
    </citation>
    <scope>NUCLEOTIDE SEQUENCE [LARGE SCALE GENOMIC DNA]</scope>
    <source>
        <strain evidence="3">NJM9701</strain>
    </source>
</reference>
<feature type="active site" description="Nucleophile" evidence="1">
    <location>
        <position position="152"/>
    </location>
</feature>
<feature type="site" description="Cleavage; by autolysis" evidence="2">
    <location>
        <begin position="151"/>
        <end position="152"/>
    </location>
</feature>
<dbReference type="PANTHER" id="PTHR10188">
    <property type="entry name" value="L-ASPARAGINASE"/>
    <property type="match status" value="1"/>
</dbReference>
<evidence type="ECO:0000256" key="2">
    <source>
        <dbReference type="PIRSR" id="PIRSR600246-3"/>
    </source>
</evidence>
<sequence>MRRALEAAASVLSCGGDALSACQRAVVELENAACTNAGGNGPHVSLTTQGRIETDASVMSGATNAIGCCGAVEGVRNPVTLAVHLLRCQQSGLHSATDRQPPSFLVGRGALAEAKLANLATIDYHTEPVHPNALAQHRDHATKHMLNGSLDTVGAICLDSAGLAVAAVSSAGIALKRPGRVGHAGCPRMGCCAANSSSTRPAFAFSATGRGEHIVQGSLLQHMERQMSSMSENRRVLHDAIHEAFQDAKTSNGDVPVEGGVIGFVSPGNKGSSTKKRRLPSDDGLEFLAAFTTPSMGIGVYSSADDAPHTEILRASSKGSLAVHVCSVPSQHPRARSRTIR</sequence>
<dbReference type="InterPro" id="IPR029055">
    <property type="entry name" value="Ntn_hydrolases_N"/>
</dbReference>
<dbReference type="GO" id="GO:0005737">
    <property type="term" value="C:cytoplasm"/>
    <property type="evidence" value="ECO:0007669"/>
    <property type="project" value="TreeGrafter"/>
</dbReference>
<dbReference type="InterPro" id="IPR037464">
    <property type="entry name" value="Taspase1"/>
</dbReference>
<dbReference type="VEuPathDB" id="FungiDB:H310_12815"/>
<accession>A0A024TGN6</accession>
<dbReference type="CDD" id="cd04514">
    <property type="entry name" value="Taspase1_like"/>
    <property type="match status" value="1"/>
</dbReference>
<dbReference type="Pfam" id="PF01112">
    <property type="entry name" value="Asparaginase_2"/>
    <property type="match status" value="1"/>
</dbReference>
<gene>
    <name evidence="3" type="ORF">H310_12815</name>
</gene>
<evidence type="ECO:0000313" key="3">
    <source>
        <dbReference type="EMBL" id="ETV93218.1"/>
    </source>
</evidence>
<dbReference type="STRING" id="157072.A0A024TGN6"/>
<dbReference type="OrthoDB" id="77601at2759"/>
<dbReference type="AlphaFoldDB" id="A0A024TGN6"/>
<dbReference type="GeneID" id="20089865"/>
<dbReference type="InterPro" id="IPR000246">
    <property type="entry name" value="Peptidase_T2"/>
</dbReference>
<dbReference type="SUPFAM" id="SSF56235">
    <property type="entry name" value="N-terminal nucleophile aminohydrolases (Ntn hydrolases)"/>
    <property type="match status" value="1"/>
</dbReference>
<protein>
    <submittedName>
        <fullName evidence="3">Uncharacterized protein</fullName>
    </submittedName>
</protein>
<dbReference type="Gene3D" id="3.60.20.30">
    <property type="entry name" value="(Glycosyl)asparaginase"/>
    <property type="match status" value="1"/>
</dbReference>
<name>A0A024TGN6_9STRA</name>
<dbReference type="EMBL" id="KI913994">
    <property type="protein sequence ID" value="ETV93218.1"/>
    <property type="molecule type" value="Genomic_DNA"/>
</dbReference>
<organism evidence="3">
    <name type="scientific">Aphanomyces invadans</name>
    <dbReference type="NCBI Taxonomy" id="157072"/>
    <lineage>
        <taxon>Eukaryota</taxon>
        <taxon>Sar</taxon>
        <taxon>Stramenopiles</taxon>
        <taxon>Oomycota</taxon>
        <taxon>Saprolegniomycetes</taxon>
        <taxon>Saprolegniales</taxon>
        <taxon>Verrucalvaceae</taxon>
        <taxon>Aphanomyces</taxon>
    </lineage>
</organism>
<dbReference type="PANTHER" id="PTHR10188:SF8">
    <property type="entry name" value="THREONINE ASPARTASE 1"/>
    <property type="match status" value="1"/>
</dbReference>
<dbReference type="RefSeq" id="XP_008878241.1">
    <property type="nucleotide sequence ID" value="XM_008880019.1"/>
</dbReference>
<dbReference type="GO" id="GO:0051604">
    <property type="term" value="P:protein maturation"/>
    <property type="evidence" value="ECO:0007669"/>
    <property type="project" value="TreeGrafter"/>
</dbReference>
<proteinExistence type="predicted"/>
<evidence type="ECO:0000256" key="1">
    <source>
        <dbReference type="PIRSR" id="PIRSR600246-1"/>
    </source>
</evidence>